<gene>
    <name evidence="1" type="ORF">P0Y53_21030</name>
</gene>
<reference evidence="1" key="1">
    <citation type="submission" date="2023-03" db="EMBL/GenBank/DDBJ databases">
        <title>Andean soil-derived lignocellulolytic bacterial consortium as a source of novel taxa and putative plastic-active enzymes.</title>
        <authorList>
            <person name="Diaz-Garcia L."/>
            <person name="Chuvochina M."/>
            <person name="Feuerriegel G."/>
            <person name="Bunk B."/>
            <person name="Sproer C."/>
            <person name="Streit W.R."/>
            <person name="Rodriguez L.M."/>
            <person name="Overmann J."/>
            <person name="Jimenez D.J."/>
        </authorList>
    </citation>
    <scope>NUCLEOTIDE SEQUENCE</scope>
    <source>
        <strain evidence="1">MAG 7</strain>
    </source>
</reference>
<evidence type="ECO:0000313" key="1">
    <source>
        <dbReference type="EMBL" id="WEK34980.1"/>
    </source>
</evidence>
<dbReference type="AlphaFoldDB" id="A0AAJ5WV53"/>
<dbReference type="SUPFAM" id="SSF160419">
    <property type="entry name" value="YdfO-like"/>
    <property type="match status" value="1"/>
</dbReference>
<dbReference type="EMBL" id="CP119311">
    <property type="protein sequence ID" value="WEK34980.1"/>
    <property type="molecule type" value="Genomic_DNA"/>
</dbReference>
<name>A0AAJ5WV53_9BACT</name>
<accession>A0AAJ5WV53</accession>
<dbReference type="InterPro" id="IPR036696">
    <property type="entry name" value="YdfO-like_sf"/>
</dbReference>
<evidence type="ECO:0000313" key="2">
    <source>
        <dbReference type="Proteomes" id="UP001220610"/>
    </source>
</evidence>
<dbReference type="InterPro" id="IPR009833">
    <property type="entry name" value="DUF1398"/>
</dbReference>
<protein>
    <submittedName>
        <fullName evidence="1">DUF1398 family protein</fullName>
    </submittedName>
</protein>
<dbReference type="Pfam" id="PF07166">
    <property type="entry name" value="DUF1398"/>
    <property type="match status" value="1"/>
</dbReference>
<sequence length="129" mass="14616">MFTIEQIRQAHSKVQSGADFPAYITDLKALGITGYETWVKDGHTDYAGVDDQHAVSPAKYADLQVADNSDKALFKQHLQLHQQGHTDYPTFCRHCAEAGIEKWMVSIDQLTCTYYDKQGNQLLQEQIPQ</sequence>
<dbReference type="Gene3D" id="3.30.1810.10">
    <property type="entry name" value="YdfO-like"/>
    <property type="match status" value="1"/>
</dbReference>
<dbReference type="Proteomes" id="UP001220610">
    <property type="component" value="Chromosome"/>
</dbReference>
<proteinExistence type="predicted"/>
<organism evidence="1 2">
    <name type="scientific">Candidatus Pseudobacter hemicellulosilyticus</name>
    <dbReference type="NCBI Taxonomy" id="3121375"/>
    <lineage>
        <taxon>Bacteria</taxon>
        <taxon>Pseudomonadati</taxon>
        <taxon>Bacteroidota</taxon>
        <taxon>Chitinophagia</taxon>
        <taxon>Chitinophagales</taxon>
        <taxon>Chitinophagaceae</taxon>
        <taxon>Pseudobacter</taxon>
    </lineage>
</organism>